<dbReference type="AlphaFoldDB" id="A0A164F359"/>
<sequence>MATLAMLLTRTSSSVIWAKWDGFKSSIFFASDMACSFQRRVSLFTSLWEACLLTGNILNSKNVNNK</sequence>
<dbReference type="EMBL" id="LRGB01021691">
    <property type="protein sequence ID" value="KZR97377.1"/>
    <property type="molecule type" value="Genomic_DNA"/>
</dbReference>
<protein>
    <submittedName>
        <fullName evidence="1">Uncharacterized protein</fullName>
    </submittedName>
</protein>
<keyword evidence="2" id="KW-1185">Reference proteome</keyword>
<gene>
    <name evidence="1" type="ORF">APZ42_007788</name>
</gene>
<reference evidence="1 2" key="1">
    <citation type="submission" date="2016-03" db="EMBL/GenBank/DDBJ databases">
        <title>EvidentialGene: Evidence-directed Construction of Genes on Genomes.</title>
        <authorList>
            <person name="Gilbert D.G."/>
            <person name="Choi J.-H."/>
            <person name="Mockaitis K."/>
            <person name="Colbourne J."/>
            <person name="Pfrender M."/>
        </authorList>
    </citation>
    <scope>NUCLEOTIDE SEQUENCE [LARGE SCALE GENOMIC DNA]</scope>
    <source>
        <strain evidence="1 2">Xinb3</strain>
        <tissue evidence="1">Complete organism</tissue>
    </source>
</reference>
<comment type="caution">
    <text evidence="1">The sequence shown here is derived from an EMBL/GenBank/DDBJ whole genome shotgun (WGS) entry which is preliminary data.</text>
</comment>
<dbReference type="Proteomes" id="UP000076858">
    <property type="component" value="Unassembled WGS sequence"/>
</dbReference>
<accession>A0A164F359</accession>
<name>A0A164F359_9CRUS</name>
<evidence type="ECO:0000313" key="1">
    <source>
        <dbReference type="EMBL" id="KZR97377.1"/>
    </source>
</evidence>
<evidence type="ECO:0000313" key="2">
    <source>
        <dbReference type="Proteomes" id="UP000076858"/>
    </source>
</evidence>
<proteinExistence type="predicted"/>
<organism evidence="1 2">
    <name type="scientific">Daphnia magna</name>
    <dbReference type="NCBI Taxonomy" id="35525"/>
    <lineage>
        <taxon>Eukaryota</taxon>
        <taxon>Metazoa</taxon>
        <taxon>Ecdysozoa</taxon>
        <taxon>Arthropoda</taxon>
        <taxon>Crustacea</taxon>
        <taxon>Branchiopoda</taxon>
        <taxon>Diplostraca</taxon>
        <taxon>Cladocera</taxon>
        <taxon>Anomopoda</taxon>
        <taxon>Daphniidae</taxon>
        <taxon>Daphnia</taxon>
    </lineage>
</organism>